<comment type="caution">
    <text evidence="2">The sequence shown here is derived from an EMBL/GenBank/DDBJ whole genome shotgun (WGS) entry which is preliminary data.</text>
</comment>
<reference evidence="2 3" key="1">
    <citation type="submission" date="2015-12" db="EMBL/GenBank/DDBJ databases">
        <title>The genome of Folsomia candida.</title>
        <authorList>
            <person name="Faddeeva A."/>
            <person name="Derks M.F."/>
            <person name="Anvar Y."/>
            <person name="Smit S."/>
            <person name="Van Straalen N."/>
            <person name="Roelofs D."/>
        </authorList>
    </citation>
    <scope>NUCLEOTIDE SEQUENCE [LARGE SCALE GENOMIC DNA]</scope>
    <source>
        <strain evidence="2 3">VU population</strain>
        <tissue evidence="2">Whole body</tissue>
    </source>
</reference>
<feature type="transmembrane region" description="Helical" evidence="1">
    <location>
        <begin position="73"/>
        <end position="94"/>
    </location>
</feature>
<evidence type="ECO:0000256" key="1">
    <source>
        <dbReference type="SAM" id="Phobius"/>
    </source>
</evidence>
<proteinExistence type="predicted"/>
<dbReference type="Proteomes" id="UP000198287">
    <property type="component" value="Unassembled WGS sequence"/>
</dbReference>
<dbReference type="AlphaFoldDB" id="A0A226E3J1"/>
<keyword evidence="3" id="KW-1185">Reference proteome</keyword>
<keyword evidence="1" id="KW-0812">Transmembrane</keyword>
<gene>
    <name evidence="2" type="ORF">Fcan01_13507</name>
</gene>
<feature type="transmembrane region" description="Helical" evidence="1">
    <location>
        <begin position="41"/>
        <end position="61"/>
    </location>
</feature>
<keyword evidence="1" id="KW-0472">Membrane</keyword>
<dbReference type="EMBL" id="LNIX01000007">
    <property type="protein sequence ID" value="OXA51481.1"/>
    <property type="molecule type" value="Genomic_DNA"/>
</dbReference>
<accession>A0A226E3J1</accession>
<keyword evidence="1" id="KW-1133">Transmembrane helix</keyword>
<name>A0A226E3J1_FOLCA</name>
<feature type="non-terminal residue" evidence="2">
    <location>
        <position position="161"/>
    </location>
</feature>
<evidence type="ECO:0000313" key="2">
    <source>
        <dbReference type="EMBL" id="OXA51481.1"/>
    </source>
</evidence>
<protein>
    <submittedName>
        <fullName evidence="2">Uncharacterized protein</fullName>
    </submittedName>
</protein>
<feature type="transmembrane region" description="Helical" evidence="1">
    <location>
        <begin position="131"/>
        <end position="151"/>
    </location>
</feature>
<sequence>MWSTIFLPFFLRHLRVCELLCCTPFKWSKKTGRVVRVHSTWRILFCKVQCALHLVYMLAMLDQFVFGKVPVRMKLQGLVFFTIYVILFTARWNWKVRIAPMQLINSFLDFEETIPADIKQEKSFEDKALTFYLYCLQSTIPLFPVMNLILLSNNPCSLPFL</sequence>
<evidence type="ECO:0000313" key="3">
    <source>
        <dbReference type="Proteomes" id="UP000198287"/>
    </source>
</evidence>
<organism evidence="2 3">
    <name type="scientific">Folsomia candida</name>
    <name type="common">Springtail</name>
    <dbReference type="NCBI Taxonomy" id="158441"/>
    <lineage>
        <taxon>Eukaryota</taxon>
        <taxon>Metazoa</taxon>
        <taxon>Ecdysozoa</taxon>
        <taxon>Arthropoda</taxon>
        <taxon>Hexapoda</taxon>
        <taxon>Collembola</taxon>
        <taxon>Entomobryomorpha</taxon>
        <taxon>Isotomoidea</taxon>
        <taxon>Isotomidae</taxon>
        <taxon>Proisotominae</taxon>
        <taxon>Folsomia</taxon>
    </lineage>
</organism>